<dbReference type="AlphaFoldDB" id="A0AA42LR90"/>
<comment type="function">
    <text evidence="1">Hydrolyzes diadenosine 5',5'''-P1,P4-tetraphosphate to yield ADP.</text>
</comment>
<sequence>MDQQPLPGTPSIWAIGDVHGCVDFLDALLARPEIADEPECRLWFVGDLINRGPASAATLRRVMGLGERATVVLGNHDLRALEIAAGSVRPGRRDTLNDIFTSPDVDELLDWLRARPLMHIEAGHVLTHAGIHPHWDAATAMSLAEEAQHALRGDDWRQTMHALQGGSPRAWSPKLHGEQRLRFIVGAFTRMRLCTRDGAMALGARATPGHWPQGTLPWFDVPERRCADMPIMFGHWATLGLLVRRDVACLDTGCVTGGVLTAFRLRDRKLLQVGPDALPAQATPIASLVANA</sequence>
<evidence type="ECO:0000256" key="1">
    <source>
        <dbReference type="ARBA" id="ARBA00003413"/>
    </source>
</evidence>
<dbReference type="GO" id="GO:0008803">
    <property type="term" value="F:bis(5'-nucleosyl)-tetraphosphatase (symmetrical) activity"/>
    <property type="evidence" value="ECO:0007669"/>
    <property type="project" value="UniProtKB-EC"/>
</dbReference>
<feature type="domain" description="Calcineurin-like phosphoesterase" evidence="9">
    <location>
        <begin position="11"/>
        <end position="157"/>
    </location>
</feature>
<dbReference type="RefSeq" id="WP_279996251.1">
    <property type="nucleotide sequence ID" value="NZ_JAOCDZ010000014.1"/>
</dbReference>
<evidence type="ECO:0000259" key="9">
    <source>
        <dbReference type="Pfam" id="PF00149"/>
    </source>
</evidence>
<name>A0AA42LR90_9BURK</name>
<evidence type="ECO:0000256" key="8">
    <source>
        <dbReference type="ARBA" id="ARBA00049417"/>
    </source>
</evidence>
<evidence type="ECO:0000256" key="5">
    <source>
        <dbReference type="ARBA" id="ARBA00031248"/>
    </source>
</evidence>
<dbReference type="InterPro" id="IPR004843">
    <property type="entry name" value="Calcineurin-like_PHP"/>
</dbReference>
<dbReference type="EMBL" id="JAOCDZ010000014">
    <property type="protein sequence ID" value="MDH0738074.1"/>
    <property type="molecule type" value="Genomic_DNA"/>
</dbReference>
<evidence type="ECO:0000256" key="3">
    <source>
        <dbReference type="ARBA" id="ARBA00012506"/>
    </source>
</evidence>
<organism evidence="10 11">
    <name type="scientific">Achromobacter spanius</name>
    <dbReference type="NCBI Taxonomy" id="217203"/>
    <lineage>
        <taxon>Bacteria</taxon>
        <taxon>Pseudomonadati</taxon>
        <taxon>Pseudomonadota</taxon>
        <taxon>Betaproteobacteria</taxon>
        <taxon>Burkholderiales</taxon>
        <taxon>Alcaligenaceae</taxon>
        <taxon>Achromobacter</taxon>
    </lineage>
</organism>
<comment type="caution">
    <text evidence="10">The sequence shown here is derived from an EMBL/GenBank/DDBJ whole genome shotgun (WGS) entry which is preliminary data.</text>
</comment>
<dbReference type="PANTHER" id="PTHR40942">
    <property type="match status" value="1"/>
</dbReference>
<dbReference type="PIRSF" id="PIRSF000903">
    <property type="entry name" value="B5n-ttraPtase_sm"/>
    <property type="match status" value="1"/>
</dbReference>
<accession>A0AA42LR90</accession>
<dbReference type="PANTHER" id="PTHR40942:SF4">
    <property type="entry name" value="CYTOCHROME C5"/>
    <property type="match status" value="1"/>
</dbReference>
<dbReference type="Proteomes" id="UP001161094">
    <property type="component" value="Unassembled WGS sequence"/>
</dbReference>
<comment type="catalytic activity">
    <reaction evidence="8">
        <text>P(1),P(4)-bis(5'-adenosyl) tetraphosphate + H2O = 2 ADP + 2 H(+)</text>
        <dbReference type="Rhea" id="RHEA:24252"/>
        <dbReference type="ChEBI" id="CHEBI:15377"/>
        <dbReference type="ChEBI" id="CHEBI:15378"/>
        <dbReference type="ChEBI" id="CHEBI:58141"/>
        <dbReference type="ChEBI" id="CHEBI:456216"/>
        <dbReference type="EC" id="3.6.1.41"/>
    </reaction>
</comment>
<keyword evidence="4 10" id="KW-0378">Hydrolase</keyword>
<dbReference type="NCBIfam" id="TIGR00668">
    <property type="entry name" value="apaH"/>
    <property type="match status" value="1"/>
</dbReference>
<evidence type="ECO:0000256" key="6">
    <source>
        <dbReference type="ARBA" id="ARBA00032248"/>
    </source>
</evidence>
<dbReference type="InterPro" id="IPR004617">
    <property type="entry name" value="ApaH"/>
</dbReference>
<comment type="similarity">
    <text evidence="2">Belongs to the Ap4A hydrolase family.</text>
</comment>
<protein>
    <recommendedName>
        <fullName evidence="3">bis(5'-nucleosyl)-tetraphosphatase (symmetrical)</fullName>
        <ecNumber evidence="3">3.6.1.41</ecNumber>
    </recommendedName>
    <alternativeName>
        <fullName evidence="6">Ap4A hydrolase</fullName>
    </alternativeName>
    <alternativeName>
        <fullName evidence="5">Diadenosine 5',5'''-P1,P4-tetraphosphate pyrophosphohydrolase</fullName>
    </alternativeName>
    <alternativeName>
        <fullName evidence="7">Diadenosine tetraphosphatase</fullName>
    </alternativeName>
</protein>
<dbReference type="EC" id="3.6.1.41" evidence="3"/>
<proteinExistence type="inferred from homology"/>
<evidence type="ECO:0000256" key="7">
    <source>
        <dbReference type="ARBA" id="ARBA00033210"/>
    </source>
</evidence>
<reference evidence="10" key="1">
    <citation type="submission" date="2022-09" db="EMBL/GenBank/DDBJ databases">
        <title>Intensive care unit water sources are persistently colonized with multi-drug resistant bacteria and are the site of extensive horizontal gene transfer of antibiotic resistance genes.</title>
        <authorList>
            <person name="Diorio-Toth L."/>
        </authorList>
    </citation>
    <scope>NUCLEOTIDE SEQUENCE</scope>
    <source>
        <strain evidence="10">GD03843</strain>
    </source>
</reference>
<dbReference type="SUPFAM" id="SSF56300">
    <property type="entry name" value="Metallo-dependent phosphatases"/>
    <property type="match status" value="1"/>
</dbReference>
<dbReference type="Gene3D" id="3.60.21.10">
    <property type="match status" value="1"/>
</dbReference>
<dbReference type="Pfam" id="PF00149">
    <property type="entry name" value="Metallophos"/>
    <property type="match status" value="1"/>
</dbReference>
<evidence type="ECO:0000256" key="4">
    <source>
        <dbReference type="ARBA" id="ARBA00022801"/>
    </source>
</evidence>
<evidence type="ECO:0000313" key="11">
    <source>
        <dbReference type="Proteomes" id="UP001161094"/>
    </source>
</evidence>
<gene>
    <name evidence="10" type="ORF">N5D93_19815</name>
</gene>
<dbReference type="InterPro" id="IPR029052">
    <property type="entry name" value="Metallo-depent_PP-like"/>
</dbReference>
<evidence type="ECO:0000313" key="10">
    <source>
        <dbReference type="EMBL" id="MDH0738074.1"/>
    </source>
</evidence>
<dbReference type="NCBIfam" id="NF001204">
    <property type="entry name" value="PRK00166.1"/>
    <property type="match status" value="1"/>
</dbReference>
<evidence type="ECO:0000256" key="2">
    <source>
        <dbReference type="ARBA" id="ARBA00005419"/>
    </source>
</evidence>